<dbReference type="SUPFAM" id="SSF56672">
    <property type="entry name" value="DNA/RNA polymerases"/>
    <property type="match status" value="1"/>
</dbReference>
<protein>
    <recommendedName>
        <fullName evidence="2">Reverse transcriptase domain-containing protein</fullName>
    </recommendedName>
</protein>
<keyword evidence="4" id="KW-1185">Reference proteome</keyword>
<dbReference type="CDD" id="cd01650">
    <property type="entry name" value="RT_nLTR_like"/>
    <property type="match status" value="1"/>
</dbReference>
<keyword evidence="1" id="KW-0175">Coiled coil</keyword>
<dbReference type="Gene3D" id="3.60.10.10">
    <property type="entry name" value="Endonuclease/exonuclease/phosphatase"/>
    <property type="match status" value="1"/>
</dbReference>
<dbReference type="SUPFAM" id="SSF56219">
    <property type="entry name" value="DNase I-like"/>
    <property type="match status" value="1"/>
</dbReference>
<gene>
    <name evidence="3" type="ORF">R1sor_006545</name>
</gene>
<dbReference type="Pfam" id="PF13966">
    <property type="entry name" value="zf-RVT"/>
    <property type="match status" value="1"/>
</dbReference>
<dbReference type="Pfam" id="PF00078">
    <property type="entry name" value="RVT_1"/>
    <property type="match status" value="1"/>
</dbReference>
<evidence type="ECO:0000313" key="3">
    <source>
        <dbReference type="EMBL" id="KAL3692894.1"/>
    </source>
</evidence>
<organism evidence="3 4">
    <name type="scientific">Riccia sorocarpa</name>
    <dbReference type="NCBI Taxonomy" id="122646"/>
    <lineage>
        <taxon>Eukaryota</taxon>
        <taxon>Viridiplantae</taxon>
        <taxon>Streptophyta</taxon>
        <taxon>Embryophyta</taxon>
        <taxon>Marchantiophyta</taxon>
        <taxon>Marchantiopsida</taxon>
        <taxon>Marchantiidae</taxon>
        <taxon>Marchantiales</taxon>
        <taxon>Ricciaceae</taxon>
        <taxon>Riccia</taxon>
    </lineage>
</organism>
<dbReference type="PROSITE" id="PS50878">
    <property type="entry name" value="RT_POL"/>
    <property type="match status" value="1"/>
</dbReference>
<dbReference type="PANTHER" id="PTHR19446">
    <property type="entry name" value="REVERSE TRANSCRIPTASES"/>
    <property type="match status" value="1"/>
</dbReference>
<dbReference type="EMBL" id="JBJQOH010000003">
    <property type="protein sequence ID" value="KAL3692894.1"/>
    <property type="molecule type" value="Genomic_DNA"/>
</dbReference>
<dbReference type="Pfam" id="PF03372">
    <property type="entry name" value="Exo_endo_phos"/>
    <property type="match status" value="1"/>
</dbReference>
<dbReference type="InterPro" id="IPR005135">
    <property type="entry name" value="Endo/exonuclease/phosphatase"/>
</dbReference>
<dbReference type="InterPro" id="IPR036691">
    <property type="entry name" value="Endo/exonu/phosph_ase_sf"/>
</dbReference>
<evidence type="ECO:0000256" key="1">
    <source>
        <dbReference type="SAM" id="Coils"/>
    </source>
</evidence>
<sequence length="1434" mass="162979">MKLVLGSFNVIGLCSRTARTRLRNFIQGTRPNRHILAIHEYKLRDIGIDFLTKSIWPQANFFTLPATDGVHAIRNPTVTSGKGGVIVAVAPSVASLVTNNGTLPRNGGIWLHIETPDGRKLGLAAVYAPNAASDRALLWQALENTLDPTRHWIMAGDYNMITDAHDQFGGTTKLISGEECTHWNGIINSLDLHDTFQRIDGSLKYTWDNRRLAFLLAQQGQPGNIQDGGRILKRLDRVYIDSALCSSLTATNILPGTELSDHLPVVVTFHFGPPRGHSKSNYQMNTKALQDVKLKEQLVTHWNLWQSKYERSNTPPMLAFKYCIKRSAKYCQLWGKKKAVKRREKQNKLTLKLYGLMLQLQADPSNICTQLKIEEAQTELNTWEAEKARWTQLHLDKKWEDEGDRCSKLYFNSIKARKRQTSTHALQDAQGILHTEEDKILDLAVDYFSEILQEPPPDPSQQSALEEMLSHVQAKVTAIERDSLQAKFSLEELHTAAKLLGKNKCPGPDGVPLEFYLVMWETISPLLFKATEEGLQEGSMLPFYNRGIITLLQKEGDSSLLKNKRPITLLNAVYKIWAKALQLRLSPVLQRLITWEQNAFLPGRQLHTTVFLCNETLFEARRQNQDCVFLKIDFRKAFDTIRWDFLYATMRKMEFGETFTALVATLNNSASSSVRINNACSESFQISRSVRQGCPLSPLLFTIVIQVLTDAVNRMISTGHLKGILLPSGLHYSQGFFADDAHLLLSADRQILRNAKILLDTYGAASGLCVQWTKSKAKWVSTATPLPDWSTELEWKWCDSDETEKLLGFQFKDEIDAEGIFETVRQKIQSKLKNPAYRSTSLHGRILIVNQLLYGLIWFVLPLWAANKAKLRSIEKMVLKFIWGGTEDTNTRHRVAEAILHQKKSDGGLGLISLQAQTIAFAAKIVRWAYVPGTHPLKTWLQTQFQAIASKRWDSSHLTWVATPSREVWPTIFPLLLHICSLWQSAAKLLAPLQHLPLTPWKTLSIWGPKTPGVRNVTRSATGRVFARLKGAGIENLGVITHDGTTSIPLHLAATTEIALVQTNLKAYERILDSTPKHTASLSRPSQFAISLLPDPLYCIKLKHEAPQEDSSINTSHAGAAFQVRGTELITAHTRDLPPTAKWSRAPVVTCWNSPKKPPDRYLMDWSDELLLTSALQWKDNSEFLAAPNAIIRSLVSRNVKLPKKRLQHWIETHHFDSTQAAVWTRLWFRNKPVKYSTLQWYILFQAVPTNTWRNPQLDRSNDETWCVGCDRRAAEDITHLFWSCPVANEIWQWAVQVLHLAFPDTRRWPPRFIHAVLGADPPDYCKVSTKWWEAWRSIILWIIWTLRNGKIFRNETPSPAKAKALAWFRLLLYSRKEWKHHCQKADAQDLTLARRTQLDRRVGKKLALFSLRTSTMTELDLTAFLTDDVPPVG</sequence>
<evidence type="ECO:0000313" key="4">
    <source>
        <dbReference type="Proteomes" id="UP001633002"/>
    </source>
</evidence>
<name>A0ABD3HRC7_9MARC</name>
<comment type="caution">
    <text evidence="3">The sequence shown here is derived from an EMBL/GenBank/DDBJ whole genome shotgun (WGS) entry which is preliminary data.</text>
</comment>
<dbReference type="InterPro" id="IPR026960">
    <property type="entry name" value="RVT-Znf"/>
</dbReference>
<dbReference type="InterPro" id="IPR043502">
    <property type="entry name" value="DNA/RNA_pol_sf"/>
</dbReference>
<evidence type="ECO:0000259" key="2">
    <source>
        <dbReference type="PROSITE" id="PS50878"/>
    </source>
</evidence>
<proteinExistence type="predicted"/>
<dbReference type="Proteomes" id="UP001633002">
    <property type="component" value="Unassembled WGS sequence"/>
</dbReference>
<feature type="domain" description="Reverse transcriptase" evidence="2">
    <location>
        <begin position="533"/>
        <end position="811"/>
    </location>
</feature>
<accession>A0ABD3HRC7</accession>
<reference evidence="3 4" key="1">
    <citation type="submission" date="2024-09" db="EMBL/GenBank/DDBJ databases">
        <title>Chromosome-scale assembly of Riccia sorocarpa.</title>
        <authorList>
            <person name="Paukszto L."/>
        </authorList>
    </citation>
    <scope>NUCLEOTIDE SEQUENCE [LARGE SCALE GENOMIC DNA]</scope>
    <source>
        <strain evidence="3">LP-2024</strain>
        <tissue evidence="3">Aerial parts of the thallus</tissue>
    </source>
</reference>
<feature type="coiled-coil region" evidence="1">
    <location>
        <begin position="366"/>
        <end position="393"/>
    </location>
</feature>
<dbReference type="InterPro" id="IPR000477">
    <property type="entry name" value="RT_dom"/>
</dbReference>